<reference evidence="1" key="2">
    <citation type="journal article" date="2022" name="Microb. Genom.">
        <title>A chromosome-scale genome assembly of the tomato pathogen Cladosporium fulvum reveals a compartmentalized genome architecture and the presence of a dispensable chromosome.</title>
        <authorList>
            <person name="Zaccaron A.Z."/>
            <person name="Chen L.H."/>
            <person name="Samaras A."/>
            <person name="Stergiopoulos I."/>
        </authorList>
    </citation>
    <scope>NUCLEOTIDE SEQUENCE</scope>
    <source>
        <strain evidence="1">Race5_Kim</strain>
    </source>
</reference>
<proteinExistence type="predicted"/>
<dbReference type="Proteomes" id="UP000756132">
    <property type="component" value="Chromosome 2"/>
</dbReference>
<organism evidence="1 2">
    <name type="scientific">Passalora fulva</name>
    <name type="common">Tomato leaf mold</name>
    <name type="synonym">Cladosporium fulvum</name>
    <dbReference type="NCBI Taxonomy" id="5499"/>
    <lineage>
        <taxon>Eukaryota</taxon>
        <taxon>Fungi</taxon>
        <taxon>Dikarya</taxon>
        <taxon>Ascomycota</taxon>
        <taxon>Pezizomycotina</taxon>
        <taxon>Dothideomycetes</taxon>
        <taxon>Dothideomycetidae</taxon>
        <taxon>Mycosphaerellales</taxon>
        <taxon>Mycosphaerellaceae</taxon>
        <taxon>Fulvia</taxon>
    </lineage>
</organism>
<name>A0A9Q8LDC7_PASFU</name>
<dbReference type="OrthoDB" id="409543at2759"/>
<sequence>MDYHLPKGLHIIPDHLLDRRPDTEVDTDLLNPCEIKDDKNIWFFWHQGFENMHPYTQRNVRAWHRRLAPQGWTIRVTNRVPGSALNIDQFLDTQDPSTFPEAFINGTIGGDYAPQHTSDLVRFPLLVKYGAVYADVGMIQIGDLERMWNCTVGDPASPYEVLSYSMGTAQDRALTNYFLCSARDNPFFSRCHQLLLKIWEGKTGTEGLHAHPLLRGLKLQGANAGFSFKEGSKIYTPDEVSKMLTDYIIQGQVMTMVLGLLDAETKWNGPQYCAEHVYAIDYMTGSQLINELTAWDGEEAFRLMSLPLPREGEEEGEDQRKARCIVERCLRESFGFKLAHGLILRVLGQTLGSLWRRHEGSDVVGGTYAAWFRHGVVYWNQDEVPGRQEWGVVAPVKVGPLLREV</sequence>
<dbReference type="KEGG" id="ffu:CLAFUR5_02377"/>
<protein>
    <submittedName>
        <fullName evidence="1">Glycosyltransferase afumC</fullName>
    </submittedName>
</protein>
<reference evidence="1" key="1">
    <citation type="submission" date="2021-12" db="EMBL/GenBank/DDBJ databases">
        <authorList>
            <person name="Zaccaron A."/>
            <person name="Stergiopoulos I."/>
        </authorList>
    </citation>
    <scope>NUCLEOTIDE SEQUENCE</scope>
    <source>
        <strain evidence="1">Race5_Kim</strain>
    </source>
</reference>
<dbReference type="GeneID" id="71982255"/>
<dbReference type="SUPFAM" id="SSF53448">
    <property type="entry name" value="Nucleotide-diphospho-sugar transferases"/>
    <property type="match status" value="1"/>
</dbReference>
<dbReference type="EMBL" id="CP090164">
    <property type="protein sequence ID" value="UJO14618.1"/>
    <property type="molecule type" value="Genomic_DNA"/>
</dbReference>
<dbReference type="Pfam" id="PF05704">
    <property type="entry name" value="Caps_synth"/>
    <property type="match status" value="1"/>
</dbReference>
<dbReference type="Gene3D" id="3.90.550.20">
    <property type="match status" value="1"/>
</dbReference>
<dbReference type="GO" id="GO:0016757">
    <property type="term" value="F:glycosyltransferase activity"/>
    <property type="evidence" value="ECO:0007669"/>
    <property type="project" value="InterPro"/>
</dbReference>
<accession>A0A9Q8LDC7</accession>
<evidence type="ECO:0000313" key="1">
    <source>
        <dbReference type="EMBL" id="UJO14618.1"/>
    </source>
</evidence>
<gene>
    <name evidence="1" type="ORF">CLAFUR5_02377</name>
</gene>
<dbReference type="RefSeq" id="XP_047758984.1">
    <property type="nucleotide sequence ID" value="XM_047901525.1"/>
</dbReference>
<keyword evidence="2" id="KW-1185">Reference proteome</keyword>
<dbReference type="InterPro" id="IPR029044">
    <property type="entry name" value="Nucleotide-diphossugar_trans"/>
</dbReference>
<dbReference type="AlphaFoldDB" id="A0A9Q8LDC7"/>
<dbReference type="InterPro" id="IPR008441">
    <property type="entry name" value="AfumC-like_glycosyl_Trfase"/>
</dbReference>
<evidence type="ECO:0000313" key="2">
    <source>
        <dbReference type="Proteomes" id="UP000756132"/>
    </source>
</evidence>